<evidence type="ECO:0000259" key="1">
    <source>
        <dbReference type="Pfam" id="PF06628"/>
    </source>
</evidence>
<proteinExistence type="predicted"/>
<reference evidence="2" key="1">
    <citation type="submission" date="2020-10" db="EMBL/GenBank/DDBJ databases">
        <authorList>
            <person name="Gilroy R."/>
        </authorList>
    </citation>
    <scope>NUCLEOTIDE SEQUENCE</scope>
    <source>
        <strain evidence="2">ChiSjej4B22-8349</strain>
    </source>
</reference>
<organism evidence="2 3">
    <name type="scientific">Candidatus Allocopromorpha excrementipullorum</name>
    <dbReference type="NCBI Taxonomy" id="2840743"/>
    <lineage>
        <taxon>Bacteria</taxon>
        <taxon>Bacillati</taxon>
        <taxon>Bacillota</taxon>
        <taxon>Clostridia</taxon>
        <taxon>Eubacteriales</taxon>
        <taxon>Eubacteriaceae</taxon>
        <taxon>Eubacteriaceae incertae sedis</taxon>
        <taxon>Candidatus Allocopromorpha</taxon>
    </lineage>
</organism>
<feature type="domain" description="Catalase immune-responsive" evidence="1">
    <location>
        <begin position="5"/>
        <end position="57"/>
    </location>
</feature>
<dbReference type="AlphaFoldDB" id="A0A9D1SUC8"/>
<dbReference type="Gene3D" id="2.40.180.10">
    <property type="entry name" value="Catalase core domain"/>
    <property type="match status" value="1"/>
</dbReference>
<dbReference type="GO" id="GO:0020037">
    <property type="term" value="F:heme binding"/>
    <property type="evidence" value="ECO:0007669"/>
    <property type="project" value="InterPro"/>
</dbReference>
<dbReference type="SUPFAM" id="SSF56634">
    <property type="entry name" value="Heme-dependent catalase-like"/>
    <property type="match status" value="1"/>
</dbReference>
<comment type="caution">
    <text evidence="2">The sequence shown here is derived from an EMBL/GenBank/DDBJ whole genome shotgun (WGS) entry which is preliminary data.</text>
</comment>
<accession>A0A9D1SUC8</accession>
<evidence type="ECO:0000313" key="2">
    <source>
        <dbReference type="EMBL" id="HIU95680.1"/>
    </source>
</evidence>
<dbReference type="Proteomes" id="UP000824130">
    <property type="component" value="Unassembled WGS sequence"/>
</dbReference>
<dbReference type="EMBL" id="DVOB01000068">
    <property type="protein sequence ID" value="HIU95680.1"/>
    <property type="molecule type" value="Genomic_DNA"/>
</dbReference>
<dbReference type="Pfam" id="PF06628">
    <property type="entry name" value="Catalase-rel"/>
    <property type="match status" value="1"/>
</dbReference>
<name>A0A9D1SUC8_9FIRM</name>
<dbReference type="InterPro" id="IPR020835">
    <property type="entry name" value="Catalase_sf"/>
</dbReference>
<evidence type="ECO:0000313" key="3">
    <source>
        <dbReference type="Proteomes" id="UP000824130"/>
    </source>
</evidence>
<protein>
    <recommendedName>
        <fullName evidence="1">Catalase immune-responsive domain-containing protein</fullName>
    </recommendedName>
</protein>
<gene>
    <name evidence="2" type="ORF">IAD25_03085</name>
</gene>
<sequence>MKETRQAAEFYAGLTDEEREDLTEAIAEHIFFLDEELQKKVVELLGTVDSGLGAEIMKRNNFTI</sequence>
<reference evidence="2" key="2">
    <citation type="journal article" date="2021" name="PeerJ">
        <title>Extensive microbial diversity within the chicken gut microbiome revealed by metagenomics and culture.</title>
        <authorList>
            <person name="Gilroy R."/>
            <person name="Ravi A."/>
            <person name="Getino M."/>
            <person name="Pursley I."/>
            <person name="Horton D.L."/>
            <person name="Alikhan N.F."/>
            <person name="Baker D."/>
            <person name="Gharbi K."/>
            <person name="Hall N."/>
            <person name="Watson M."/>
            <person name="Adriaenssens E.M."/>
            <person name="Foster-Nyarko E."/>
            <person name="Jarju S."/>
            <person name="Secka A."/>
            <person name="Antonio M."/>
            <person name="Oren A."/>
            <person name="Chaudhuri R.R."/>
            <person name="La Ragione R."/>
            <person name="Hildebrand F."/>
            <person name="Pallen M.J."/>
        </authorList>
    </citation>
    <scope>NUCLEOTIDE SEQUENCE</scope>
    <source>
        <strain evidence="2">ChiSjej4B22-8349</strain>
    </source>
</reference>
<dbReference type="InterPro" id="IPR010582">
    <property type="entry name" value="Catalase_immune_responsive"/>
</dbReference>